<feature type="compositionally biased region" description="Acidic residues" evidence="1">
    <location>
        <begin position="803"/>
        <end position="812"/>
    </location>
</feature>
<evidence type="ECO:0000259" key="3">
    <source>
        <dbReference type="PROSITE" id="PS51819"/>
    </source>
</evidence>
<reference evidence="5" key="1">
    <citation type="journal article" date="2019" name="Int. J. Syst. Evol. Microbiol.">
        <title>The Global Catalogue of Microorganisms (GCM) 10K type strain sequencing project: providing services to taxonomists for standard genome sequencing and annotation.</title>
        <authorList>
            <consortium name="The Broad Institute Genomics Platform"/>
            <consortium name="The Broad Institute Genome Sequencing Center for Infectious Disease"/>
            <person name="Wu L."/>
            <person name="Ma J."/>
        </authorList>
    </citation>
    <scope>NUCLEOTIDE SEQUENCE [LARGE SCALE GENOMIC DNA]</scope>
    <source>
        <strain evidence="5">TBRC 5832</strain>
    </source>
</reference>
<feature type="compositionally biased region" description="Low complexity" evidence="1">
    <location>
        <begin position="198"/>
        <end position="213"/>
    </location>
</feature>
<keyword evidence="2" id="KW-1133">Transmembrane helix</keyword>
<feature type="compositionally biased region" description="Pro residues" evidence="1">
    <location>
        <begin position="817"/>
        <end position="827"/>
    </location>
</feature>
<feature type="compositionally biased region" description="Basic and acidic residues" evidence="1">
    <location>
        <begin position="139"/>
        <end position="148"/>
    </location>
</feature>
<feature type="transmembrane region" description="Helical" evidence="2">
    <location>
        <begin position="39"/>
        <end position="58"/>
    </location>
</feature>
<dbReference type="InterPro" id="IPR037523">
    <property type="entry name" value="VOC_core"/>
</dbReference>
<proteinExistence type="predicted"/>
<feature type="domain" description="VOC" evidence="3">
    <location>
        <begin position="997"/>
        <end position="1114"/>
    </location>
</feature>
<dbReference type="EMBL" id="JBHSBL010000035">
    <property type="protein sequence ID" value="MFC4072415.1"/>
    <property type="molecule type" value="Genomic_DNA"/>
</dbReference>
<feature type="compositionally biased region" description="Low complexity" evidence="1">
    <location>
        <begin position="659"/>
        <end position="668"/>
    </location>
</feature>
<feature type="compositionally biased region" description="Low complexity" evidence="1">
    <location>
        <begin position="257"/>
        <end position="291"/>
    </location>
</feature>
<sequence length="1118" mass="114526">MANQTGRPIAPARKLVAWIIGTIAFFVIALGLGMSSSPVAFFGVAVLGIAIAVAFMPAPRRGGRATVAGTAEVRSITPPPVAGAYGRATIGLIVVAPGLGAFETTVREPRIPVEKWPLPGATVPITVDVDDTRRVRVSWRDAPARLEGDDPPPPPAPAGRSEPDDLDDEVFGSVDEAPWEGREDDWDVDTDGPGSSSGPRGATTAYARRTGTPVVVRETAAGTIVEGQVVDTDEEPSVLPRRARPFPAETATADPIAPETIAAETVTTETATPETETTQPASYPTGTAPSAAPAPPDADPDEPPVPSARTAPGPDTEPDWSDPEPPWRSSAAGPAAPSTVRDPETTARSTTAFVTSPEAEPPPSAGPGPFSGARSPSASASGRPPGSRPSPRPRGATATFEREDPSSGTPGASPTSTVTTATQSSGTVPPAQRTSTETRAEPATDIDLDLDLDGPPTRPIPPTASTTTGIPTQARPATPTEPTTPAAPATPTTPATPGIPPSAAPEQTNATYATTETGPTTAARSSGFADPIPPTPHATDPVSPAGRRAGPIDPDSPAGRSSGPAGPVSPAGRTTGPIDPISPAGRSSGPAGPVSPAGRTTGPIDPISPAGRSTRGGGRIPGPTPPPPPAARRTDAPTPPPPPVARPSHAAAPPPPPARSTRPAAAPREQATTPREQHAAPREQNAWARPAQSAPSPSPRPQPAPAPAPRSPGSADERWAGPSGPVSPAPQPTTGTASAGVAMDESGRTPAGPKPAGSAWAQPRPAVEDEDRWAPVSGSATVPPNVETRPLGSRTRFFAQPGEETESFETESGEPPAHTPQPRPEPTPSSASVTPSPVGPPPTAPAPDRPFPSAPPPATPRTTAPRPGIDQIDIPLDNFPLRGHILPIDTNPEPAPEERPQAAAARADGIVAPPADDPGTPRPSALRDGILGVAVGRAAVSPDAFPTPHPDEVPAPDDPVGPGQDRRGGPWGDFNGRPDEHAGDVITGYPSARPAGSIHGVGITVLVTDLDRSTEFYRDVLGFHEIDNGDGSAVLASGDTRLVLRTVHNLAADAGRLIYLNLEVGDIEAVHAELREKGVKFIHSPRPVNRGDKLELWSATFRDPDNHNIAITQWRAIH</sequence>
<dbReference type="Proteomes" id="UP001595867">
    <property type="component" value="Unassembled WGS sequence"/>
</dbReference>
<feature type="compositionally biased region" description="Low complexity" evidence="1">
    <location>
        <begin position="406"/>
        <end position="428"/>
    </location>
</feature>
<feature type="region of interest" description="Disordered" evidence="1">
    <location>
        <begin position="139"/>
        <end position="922"/>
    </location>
</feature>
<evidence type="ECO:0000313" key="5">
    <source>
        <dbReference type="Proteomes" id="UP001595867"/>
    </source>
</evidence>
<accession>A0ABV8JBJ6</accession>
<dbReference type="Pfam" id="PF00903">
    <property type="entry name" value="Glyoxalase"/>
    <property type="match status" value="1"/>
</dbReference>
<dbReference type="SUPFAM" id="SSF54593">
    <property type="entry name" value="Glyoxalase/Bleomycin resistance protein/Dihydroxybiphenyl dioxygenase"/>
    <property type="match status" value="1"/>
</dbReference>
<dbReference type="RefSeq" id="WP_378073287.1">
    <property type="nucleotide sequence ID" value="NZ_JBHSBL010000035.1"/>
</dbReference>
<evidence type="ECO:0000256" key="2">
    <source>
        <dbReference type="SAM" id="Phobius"/>
    </source>
</evidence>
<dbReference type="PROSITE" id="PS51819">
    <property type="entry name" value="VOC"/>
    <property type="match status" value="1"/>
</dbReference>
<feature type="compositionally biased region" description="Pro residues" evidence="1">
    <location>
        <begin position="837"/>
        <end position="859"/>
    </location>
</feature>
<feature type="transmembrane region" description="Helical" evidence="2">
    <location>
        <begin position="15"/>
        <end position="32"/>
    </location>
</feature>
<evidence type="ECO:0000256" key="1">
    <source>
        <dbReference type="SAM" id="MobiDB-lite"/>
    </source>
</evidence>
<organism evidence="4 5">
    <name type="scientific">Actinoplanes subglobosus</name>
    <dbReference type="NCBI Taxonomy" id="1547892"/>
    <lineage>
        <taxon>Bacteria</taxon>
        <taxon>Bacillati</taxon>
        <taxon>Actinomycetota</taxon>
        <taxon>Actinomycetes</taxon>
        <taxon>Micromonosporales</taxon>
        <taxon>Micromonosporaceae</taxon>
        <taxon>Actinoplanes</taxon>
    </lineage>
</organism>
<feature type="region of interest" description="Disordered" evidence="1">
    <location>
        <begin position="941"/>
        <end position="982"/>
    </location>
</feature>
<keyword evidence="5" id="KW-1185">Reference proteome</keyword>
<feature type="compositionally biased region" description="Low complexity" evidence="1">
    <location>
        <begin position="504"/>
        <end position="523"/>
    </location>
</feature>
<evidence type="ECO:0000313" key="4">
    <source>
        <dbReference type="EMBL" id="MFC4072415.1"/>
    </source>
</evidence>
<gene>
    <name evidence="4" type="ORF">ACFO0C_46450</name>
</gene>
<name>A0ABV8JBJ6_9ACTN</name>
<feature type="compositionally biased region" description="Pro residues" evidence="1">
    <location>
        <begin position="696"/>
        <end position="710"/>
    </location>
</feature>
<comment type="caution">
    <text evidence="4">The sequence shown here is derived from an EMBL/GenBank/DDBJ whole genome shotgun (WGS) entry which is preliminary data.</text>
</comment>
<dbReference type="Gene3D" id="3.10.180.10">
    <property type="entry name" value="2,3-Dihydroxybiphenyl 1,2-Dioxygenase, domain 1"/>
    <property type="match status" value="1"/>
</dbReference>
<keyword evidence="2" id="KW-0472">Membrane</keyword>
<dbReference type="CDD" id="cd06587">
    <property type="entry name" value="VOC"/>
    <property type="match status" value="1"/>
</dbReference>
<dbReference type="InterPro" id="IPR029068">
    <property type="entry name" value="Glyas_Bleomycin-R_OHBP_Dase"/>
</dbReference>
<feature type="compositionally biased region" description="Low complexity" evidence="1">
    <location>
        <begin position="367"/>
        <end position="385"/>
    </location>
</feature>
<dbReference type="InterPro" id="IPR004360">
    <property type="entry name" value="Glyas_Fos-R_dOase_dom"/>
</dbReference>
<feature type="compositionally biased region" description="Low complexity" evidence="1">
    <location>
        <begin position="471"/>
        <end position="496"/>
    </location>
</feature>
<keyword evidence="2" id="KW-0812">Transmembrane</keyword>
<protein>
    <submittedName>
        <fullName evidence="4">VOC family protein</fullName>
    </submittedName>
</protein>